<name>A0A060BGW4_9CAUD</name>
<evidence type="ECO:0000313" key="12">
    <source>
        <dbReference type="Proteomes" id="UP000204596"/>
    </source>
</evidence>
<evidence type="ECO:0000313" key="11">
    <source>
        <dbReference type="EMBL" id="AIA83150.1"/>
    </source>
</evidence>
<evidence type="ECO:0000256" key="3">
    <source>
        <dbReference type="ARBA" id="ARBA00022470"/>
    </source>
</evidence>
<evidence type="ECO:0000256" key="6">
    <source>
        <dbReference type="ARBA" id="ARBA00022844"/>
    </source>
</evidence>
<keyword evidence="6" id="KW-0946">Virion</keyword>
<dbReference type="Proteomes" id="UP000204596">
    <property type="component" value="Segment"/>
</dbReference>
<keyword evidence="12" id="KW-1185">Reference proteome</keyword>
<reference evidence="11 12" key="1">
    <citation type="submission" date="2014-01" db="EMBL/GenBank/DDBJ databases">
        <title>Sulfur oxidation genes in diverse deep-sea viruses.</title>
        <authorList>
            <person name="Anantharaman K."/>
            <person name="Duhaime M.B."/>
            <person name="Breier J.A."/>
            <person name="Toner B.M."/>
            <person name="Dick G.J."/>
        </authorList>
    </citation>
    <scope>NUCLEOTIDE SEQUENCE [LARGE SCALE GENOMIC DNA]</scope>
    <source>
        <strain evidence="11 12">Abe</strain>
    </source>
</reference>
<protein>
    <submittedName>
        <fullName evidence="11">Phage head-to-tail joining protein, podovirus-type</fullName>
    </submittedName>
</protein>
<evidence type="ECO:0000256" key="4">
    <source>
        <dbReference type="ARBA" id="ARBA00022595"/>
    </source>
</evidence>
<evidence type="ECO:0000256" key="1">
    <source>
        <dbReference type="ARBA" id="ARBA00003421"/>
    </source>
</evidence>
<keyword evidence="8" id="KW-1171">Viral genome ejection through host cell envelope</keyword>
<evidence type="ECO:0000256" key="10">
    <source>
        <dbReference type="ARBA" id="ARBA00023296"/>
    </source>
</evidence>
<keyword evidence="3" id="KW-1244">Viral short tail ejection system</keyword>
<comment type="subcellular location">
    <subcellularLocation>
        <location evidence="2">Virion</location>
    </subcellularLocation>
</comment>
<dbReference type="KEGG" id="vg:26673056"/>
<organism evidence="11 12">
    <name type="scientific">Podophage Lau218</name>
    <dbReference type="NCBI Taxonomy" id="2784187"/>
    <lineage>
        <taxon>Viruses</taxon>
        <taxon>Duplodnaviria</taxon>
        <taxon>Heunggongvirae</taxon>
        <taxon>Uroviricota</taxon>
        <taxon>Caudoviricetes</taxon>
        <taxon>Autographivirales</taxon>
        <taxon>Lauvirus</taxon>
        <taxon>Lauvirus lau218</taxon>
    </lineage>
</organism>
<keyword evidence="10" id="KW-1160">Virus entry into host cell</keyword>
<dbReference type="EMBL" id="KJ183191">
    <property type="protein sequence ID" value="AIA83150.1"/>
    <property type="molecule type" value="Genomic_DNA"/>
</dbReference>
<keyword evidence="9" id="KW-0231">Viral genome packaging</keyword>
<keyword evidence="4" id="KW-1162">Viral penetration into host cytoplasm</keyword>
<keyword evidence="5" id="KW-1188">Viral release from host cell</keyword>
<accession>A0A060BGW4</accession>
<comment type="function">
    <text evidence="1">Forms the portal vertex of the capsid. This portal plays critical roles in head assembly, genome packaging, neck/tail attachment, and genome ejection. The portal protein multimerizes as a single ring-shaped homododecamer arranged around a central channel.</text>
</comment>
<dbReference type="GeneID" id="26673056"/>
<dbReference type="GO" id="GO:0044423">
    <property type="term" value="C:virion component"/>
    <property type="evidence" value="ECO:0007669"/>
    <property type="project" value="UniProtKB-KW"/>
</dbReference>
<evidence type="ECO:0000256" key="8">
    <source>
        <dbReference type="ARBA" id="ARBA00023009"/>
    </source>
</evidence>
<proteinExistence type="predicted"/>
<dbReference type="Pfam" id="PF12236">
    <property type="entry name" value="Head-tail_con"/>
    <property type="match status" value="1"/>
</dbReference>
<evidence type="ECO:0000256" key="5">
    <source>
        <dbReference type="ARBA" id="ARBA00022612"/>
    </source>
</evidence>
<dbReference type="InterPro" id="IPR020991">
    <property type="entry name" value="Connector_podovirus"/>
</dbReference>
<evidence type="ECO:0000256" key="2">
    <source>
        <dbReference type="ARBA" id="ARBA00004328"/>
    </source>
</evidence>
<evidence type="ECO:0000256" key="7">
    <source>
        <dbReference type="ARBA" id="ARBA00022950"/>
    </source>
</evidence>
<dbReference type="RefSeq" id="YP_009042166.1">
    <property type="nucleotide sequence ID" value="NC_024329.1"/>
</dbReference>
<keyword evidence="7" id="KW-0118">Viral capsid assembly</keyword>
<dbReference type="GO" id="GO:0099002">
    <property type="term" value="P:symbiont genome ejection through host cell envelope, short tail mechanism"/>
    <property type="evidence" value="ECO:0007669"/>
    <property type="project" value="UniProtKB-KW"/>
</dbReference>
<evidence type="ECO:0000256" key="9">
    <source>
        <dbReference type="ARBA" id="ARBA00023219"/>
    </source>
</evidence>
<sequence length="495" mass="54387">MAELERASLKARWAKLDGDKSTVLSRARDCTELTIPSLLVKQGHKEQDSLSTPYQSLGARAINHLASKLLLTLLPPNSPFFRLIPNEADIAEFTEDQRAELDKGLGNYEREVYSFIEKKAYRVPLFEAIKLLIGTGNSLVRLQDKELQVYNLEEYSIKRNSLGKVIEILIKETVHPTDIPDMDLTEEETDLYTCAIIMEDGRYNVYQEANDEIVPGSEGEVKAEDLPFIALRWTAINGEHYGRGLVEQYLGDLRSLEALSQSMIEGAAAASKIVFLVDPTGTTRVRDVAKAKSGDFKQGRAVDISTVKVDKMSDMQIPYQLANEISQRLASAFLLTQGATRDAERVTAEEIRLVAGELEDALGGIYSILSQELQLPLVNIILKNSDVKLPEGLVEPVIVTGLEALGRGHDYNKLVMFSQTLQQLLGPEIFAQHANVGAVIDRVGTSLGVDVDGLIKSQEQIAGEQEQAMMDQAGQVGLEEASKQAGNGIGQMAGE</sequence>